<sequence length="148" mass="16209">MANDISSAFRTFARKKLQEAKEKTATIVNVTASKASTLKAAVPSTSFGFYSKSREAKDETQDFSQSDLMQELQRANSRMGISLDAFGVDTMSDTMSNLDSINASLIFTVDKLKEYEQTLNVFQRQLLEIASVDDKGSSHEGGESASDT</sequence>
<name>F0WN97_9STRA</name>
<evidence type="ECO:0000313" key="1">
    <source>
        <dbReference type="EMBL" id="CCA22786.1"/>
    </source>
</evidence>
<dbReference type="HOGENOM" id="CLU_1484867_0_0_1"/>
<gene>
    <name evidence="1" type="primary">AlNc14C168G7929</name>
    <name evidence="1" type="ORF">ALNC14_089290</name>
</gene>
<dbReference type="AlphaFoldDB" id="F0WN97"/>
<proteinExistence type="predicted"/>
<organism evidence="1">
    <name type="scientific">Albugo laibachii Nc14</name>
    <dbReference type="NCBI Taxonomy" id="890382"/>
    <lineage>
        <taxon>Eukaryota</taxon>
        <taxon>Sar</taxon>
        <taxon>Stramenopiles</taxon>
        <taxon>Oomycota</taxon>
        <taxon>Peronosporomycetes</taxon>
        <taxon>Albuginales</taxon>
        <taxon>Albuginaceae</taxon>
        <taxon>Albugo</taxon>
    </lineage>
</organism>
<dbReference type="EMBL" id="FR824213">
    <property type="protein sequence ID" value="CCA22786.1"/>
    <property type="molecule type" value="Genomic_DNA"/>
</dbReference>
<accession>F0WN97</accession>
<reference evidence="1" key="1">
    <citation type="journal article" date="2011" name="PLoS Biol.">
        <title>Gene gain and loss during evolution of obligate parasitism in the white rust pathogen of Arabidopsis thaliana.</title>
        <authorList>
            <person name="Kemen E."/>
            <person name="Gardiner A."/>
            <person name="Schultz-Larsen T."/>
            <person name="Kemen A.C."/>
            <person name="Balmuth A.L."/>
            <person name="Robert-Seilaniantz A."/>
            <person name="Bailey K."/>
            <person name="Holub E."/>
            <person name="Studholme D.J."/>
            <person name="Maclean D."/>
            <person name="Jones J.D."/>
        </authorList>
    </citation>
    <scope>NUCLEOTIDE SEQUENCE</scope>
</reference>
<protein>
    <submittedName>
        <fullName evidence="1">AlNc14C168G7929 protein</fullName>
    </submittedName>
</protein>
<reference evidence="1" key="2">
    <citation type="submission" date="2011-02" db="EMBL/GenBank/DDBJ databases">
        <authorList>
            <person name="MacLean D."/>
        </authorList>
    </citation>
    <scope>NUCLEOTIDE SEQUENCE</scope>
</reference>